<protein>
    <recommendedName>
        <fullName evidence="9">Neutral zinc metallopeptidase</fullName>
    </recommendedName>
</protein>
<evidence type="ECO:0000313" key="7">
    <source>
        <dbReference type="EMBL" id="SDN07602.1"/>
    </source>
</evidence>
<reference evidence="7 8" key="1">
    <citation type="submission" date="2016-10" db="EMBL/GenBank/DDBJ databases">
        <authorList>
            <person name="de Groot N.N."/>
        </authorList>
    </citation>
    <scope>NUCLEOTIDE SEQUENCE [LARGE SCALE GENOMIC DNA]</scope>
    <source>
        <strain evidence="7 8">DSM 44149</strain>
    </source>
</reference>
<keyword evidence="2 6" id="KW-0812">Transmembrane</keyword>
<dbReference type="AlphaFoldDB" id="A0A1G9YET8"/>
<dbReference type="RefSeq" id="WP_052406928.1">
    <property type="nucleotide sequence ID" value="NZ_JOEF01000002.1"/>
</dbReference>
<dbReference type="GO" id="GO:0016020">
    <property type="term" value="C:membrane"/>
    <property type="evidence" value="ECO:0007669"/>
    <property type="project" value="UniProtKB-SubCell"/>
</dbReference>
<evidence type="ECO:0000256" key="6">
    <source>
        <dbReference type="SAM" id="Phobius"/>
    </source>
</evidence>
<evidence type="ECO:0000256" key="4">
    <source>
        <dbReference type="ARBA" id="ARBA00023136"/>
    </source>
</evidence>
<dbReference type="PANTHER" id="PTHR30168:SF0">
    <property type="entry name" value="INNER MEMBRANE PROTEIN"/>
    <property type="match status" value="1"/>
</dbReference>
<sequence length="315" mass="33240">MTEPVEPPLEDPTAHYRGRGNSPLVITLVVAGLLAGILGFAGLARTWGSSPDVGEPGLAASPPSSTAGPEEKPVARPKYRLADHPLLAEGLGLGPIECQLPAFGRGQEQLHDYYTAGLKCLEAAWTPVLQAANLPTQQAKLDTSPDLPRNPCGEPPNEDEAIAMYCGANFTIYMPITRLQRNYGSGRSAASGHLATLAHEYGHHVQAVSGMLSAANRQQIDAGESTPAGRETSRRIEMQATCFAGMFFAATSGRGSVTKSLADSGVADFRRMDDTSVQGSTHGKASNQAAWAKRGHKDNRTASCNTWTASSAEVS</sequence>
<dbReference type="PANTHER" id="PTHR30168">
    <property type="entry name" value="PUTATIVE MEMBRANE PROTEIN YPFJ"/>
    <property type="match status" value="1"/>
</dbReference>
<dbReference type="Proteomes" id="UP000183376">
    <property type="component" value="Chromosome I"/>
</dbReference>
<evidence type="ECO:0000313" key="8">
    <source>
        <dbReference type="Proteomes" id="UP000183376"/>
    </source>
</evidence>
<comment type="subcellular location">
    <subcellularLocation>
        <location evidence="1">Membrane</location>
        <topology evidence="1">Single-pass membrane protein</topology>
    </subcellularLocation>
</comment>
<evidence type="ECO:0008006" key="9">
    <source>
        <dbReference type="Google" id="ProtNLM"/>
    </source>
</evidence>
<feature type="compositionally biased region" description="Polar residues" evidence="5">
    <location>
        <begin position="275"/>
        <end position="289"/>
    </location>
</feature>
<evidence type="ECO:0000256" key="5">
    <source>
        <dbReference type="SAM" id="MobiDB-lite"/>
    </source>
</evidence>
<name>A0A1G9YET8_ALLAB</name>
<dbReference type="InterPro" id="IPR007343">
    <property type="entry name" value="Uncharacterised_pept_Zn_put"/>
</dbReference>
<evidence type="ECO:0000256" key="2">
    <source>
        <dbReference type="ARBA" id="ARBA00022692"/>
    </source>
</evidence>
<keyword evidence="3 6" id="KW-1133">Transmembrane helix</keyword>
<organism evidence="7 8">
    <name type="scientific">Allokutzneria albata</name>
    <name type="common">Kibdelosporangium albatum</name>
    <dbReference type="NCBI Taxonomy" id="211114"/>
    <lineage>
        <taxon>Bacteria</taxon>
        <taxon>Bacillati</taxon>
        <taxon>Actinomycetota</taxon>
        <taxon>Actinomycetes</taxon>
        <taxon>Pseudonocardiales</taxon>
        <taxon>Pseudonocardiaceae</taxon>
        <taxon>Allokutzneria</taxon>
    </lineage>
</organism>
<keyword evidence="8" id="KW-1185">Reference proteome</keyword>
<feature type="region of interest" description="Disordered" evidence="5">
    <location>
        <begin position="54"/>
        <end position="75"/>
    </location>
</feature>
<feature type="transmembrane region" description="Helical" evidence="6">
    <location>
        <begin position="24"/>
        <end position="44"/>
    </location>
</feature>
<keyword evidence="4 6" id="KW-0472">Membrane</keyword>
<dbReference type="Pfam" id="PF04228">
    <property type="entry name" value="Zn_peptidase"/>
    <property type="match status" value="1"/>
</dbReference>
<evidence type="ECO:0000256" key="3">
    <source>
        <dbReference type="ARBA" id="ARBA00022989"/>
    </source>
</evidence>
<evidence type="ECO:0000256" key="1">
    <source>
        <dbReference type="ARBA" id="ARBA00004167"/>
    </source>
</evidence>
<gene>
    <name evidence="7" type="ORF">SAMN04489726_4781</name>
</gene>
<dbReference type="eggNOG" id="COG2321">
    <property type="taxonomic scope" value="Bacteria"/>
</dbReference>
<dbReference type="STRING" id="211114.SAMN04489726_4781"/>
<dbReference type="EMBL" id="LT629701">
    <property type="protein sequence ID" value="SDN07602.1"/>
    <property type="molecule type" value="Genomic_DNA"/>
</dbReference>
<proteinExistence type="predicted"/>
<feature type="region of interest" description="Disordered" evidence="5">
    <location>
        <begin position="275"/>
        <end position="315"/>
    </location>
</feature>
<accession>A0A1G9YET8</accession>
<feature type="compositionally biased region" description="Polar residues" evidence="5">
    <location>
        <begin position="301"/>
        <end position="315"/>
    </location>
</feature>